<accession>A0ABX0UDZ2</accession>
<keyword evidence="2" id="KW-1185">Reference proteome</keyword>
<protein>
    <recommendedName>
        <fullName evidence="3">DUF493 domain-containing protein</fullName>
    </recommendedName>
</protein>
<organism evidence="1 2">
    <name type="scientific">Wenyingzhuangia heitensis</name>
    <dbReference type="NCBI Taxonomy" id="1487859"/>
    <lineage>
        <taxon>Bacteria</taxon>
        <taxon>Pseudomonadati</taxon>
        <taxon>Bacteroidota</taxon>
        <taxon>Flavobacteriia</taxon>
        <taxon>Flavobacteriales</taxon>
        <taxon>Flavobacteriaceae</taxon>
        <taxon>Wenyingzhuangia</taxon>
    </lineage>
</organism>
<dbReference type="InterPro" id="IPR027471">
    <property type="entry name" value="YbeD-like_sf"/>
</dbReference>
<dbReference type="Proteomes" id="UP000745859">
    <property type="component" value="Unassembled WGS sequence"/>
</dbReference>
<comment type="caution">
    <text evidence="1">The sequence shown here is derived from an EMBL/GenBank/DDBJ whole genome shotgun (WGS) entry which is preliminary data.</text>
</comment>
<dbReference type="EMBL" id="JAASQL010000003">
    <property type="protein sequence ID" value="NIJ45741.1"/>
    <property type="molecule type" value="Genomic_DNA"/>
</dbReference>
<name>A0ABX0UDZ2_9FLAO</name>
<dbReference type="SUPFAM" id="SSF117991">
    <property type="entry name" value="YbeD/HP0495-like"/>
    <property type="match status" value="1"/>
</dbReference>
<dbReference type="Gene3D" id="3.30.70.260">
    <property type="match status" value="1"/>
</dbReference>
<evidence type="ECO:0000313" key="1">
    <source>
        <dbReference type="EMBL" id="NIJ45741.1"/>
    </source>
</evidence>
<dbReference type="RefSeq" id="WP_167188425.1">
    <property type="nucleotide sequence ID" value="NZ_JAASQL010000003.1"/>
</dbReference>
<dbReference type="Pfam" id="PF04359">
    <property type="entry name" value="DUF493"/>
    <property type="match status" value="1"/>
</dbReference>
<reference evidence="1 2" key="1">
    <citation type="submission" date="2020-03" db="EMBL/GenBank/DDBJ databases">
        <title>Genomic Encyclopedia of Type Strains, Phase IV (KMG-IV): sequencing the most valuable type-strain genomes for metagenomic binning, comparative biology and taxonomic classification.</title>
        <authorList>
            <person name="Goeker M."/>
        </authorList>
    </citation>
    <scope>NUCLEOTIDE SEQUENCE [LARGE SCALE GENOMIC DNA]</scope>
    <source>
        <strain evidence="1 2">DSM 101599</strain>
    </source>
</reference>
<evidence type="ECO:0008006" key="3">
    <source>
        <dbReference type="Google" id="ProtNLM"/>
    </source>
</evidence>
<evidence type="ECO:0000313" key="2">
    <source>
        <dbReference type="Proteomes" id="UP000745859"/>
    </source>
</evidence>
<gene>
    <name evidence="1" type="ORF">FHR24_002212</name>
</gene>
<dbReference type="InterPro" id="IPR007454">
    <property type="entry name" value="UPF0250_YbeD-like"/>
</dbReference>
<sequence length="93" mass="10620">MDKKEKFYKDLKEKLEDNTKFPSDYLYKFIVPTTKNQVKEIEGFFKGKKAKISTRASKTGKFVSVSILIKVKSADEVIANYHLVEGVEGLISL</sequence>
<proteinExistence type="predicted"/>